<evidence type="ECO:0000259" key="2">
    <source>
        <dbReference type="Pfam" id="PF04773"/>
    </source>
</evidence>
<keyword evidence="1" id="KW-0812">Transmembrane</keyword>
<organism evidence="4 5">
    <name type="scientific">Acetobacter garciniae</name>
    <dbReference type="NCBI Taxonomy" id="2817435"/>
    <lineage>
        <taxon>Bacteria</taxon>
        <taxon>Pseudomonadati</taxon>
        <taxon>Pseudomonadota</taxon>
        <taxon>Alphaproteobacteria</taxon>
        <taxon>Acetobacterales</taxon>
        <taxon>Acetobacteraceae</taxon>
        <taxon>Acetobacter</taxon>
    </lineage>
</organism>
<evidence type="ECO:0000256" key="1">
    <source>
        <dbReference type="SAM" id="Phobius"/>
    </source>
</evidence>
<protein>
    <submittedName>
        <fullName evidence="4">FecR family protein</fullName>
    </submittedName>
</protein>
<accession>A0A939KQX9</accession>
<name>A0A939KQX9_9PROT</name>
<dbReference type="Pfam" id="PF16220">
    <property type="entry name" value="DUF4880"/>
    <property type="match status" value="1"/>
</dbReference>
<dbReference type="PANTHER" id="PTHR30273">
    <property type="entry name" value="PERIPLASMIC SIGNAL SENSOR AND SIGMA FACTOR ACTIVATOR FECR-RELATED"/>
    <property type="match status" value="1"/>
</dbReference>
<gene>
    <name evidence="4" type="ORF">J2D77_03860</name>
</gene>
<feature type="domain" description="FecR N-terminal" evidence="3">
    <location>
        <begin position="13"/>
        <end position="50"/>
    </location>
</feature>
<proteinExistence type="predicted"/>
<dbReference type="InterPro" id="IPR006860">
    <property type="entry name" value="FecR"/>
</dbReference>
<dbReference type="Proteomes" id="UP000664073">
    <property type="component" value="Unassembled WGS sequence"/>
</dbReference>
<dbReference type="InterPro" id="IPR032623">
    <property type="entry name" value="FecR_N"/>
</dbReference>
<reference evidence="4" key="1">
    <citation type="submission" date="2021-03" db="EMBL/GenBank/DDBJ databases">
        <title>The complete genome sequence of Acetobacter sp. TBRC 12339.</title>
        <authorList>
            <person name="Charoenyingcharoen P."/>
            <person name="Yukphan P."/>
        </authorList>
    </citation>
    <scope>NUCLEOTIDE SEQUENCE</scope>
    <source>
        <strain evidence="4">TBRC 12339</strain>
    </source>
</reference>
<keyword evidence="1" id="KW-1133">Transmembrane helix</keyword>
<dbReference type="GO" id="GO:0016989">
    <property type="term" value="F:sigma factor antagonist activity"/>
    <property type="evidence" value="ECO:0007669"/>
    <property type="project" value="TreeGrafter"/>
</dbReference>
<dbReference type="AlphaFoldDB" id="A0A939KQX9"/>
<dbReference type="InterPro" id="IPR012373">
    <property type="entry name" value="Ferrdict_sens_TM"/>
</dbReference>
<dbReference type="PANTHER" id="PTHR30273:SF2">
    <property type="entry name" value="PROTEIN FECR"/>
    <property type="match status" value="1"/>
</dbReference>
<dbReference type="RefSeq" id="WP_207844928.1">
    <property type="nucleotide sequence ID" value="NZ_JAFVMH010000001.1"/>
</dbReference>
<dbReference type="PIRSF" id="PIRSF018266">
    <property type="entry name" value="FecR"/>
    <property type="match status" value="1"/>
</dbReference>
<dbReference type="EMBL" id="JAFVMH010000001">
    <property type="protein sequence ID" value="MBO1324296.1"/>
    <property type="molecule type" value="Genomic_DNA"/>
</dbReference>
<keyword evidence="5" id="KW-1185">Reference proteome</keyword>
<evidence type="ECO:0000259" key="3">
    <source>
        <dbReference type="Pfam" id="PF16220"/>
    </source>
</evidence>
<keyword evidence="1" id="KW-0472">Membrane</keyword>
<feature type="domain" description="FecR protein" evidence="2">
    <location>
        <begin position="114"/>
        <end position="206"/>
    </location>
</feature>
<sequence>MSDTETYDRISLEAARWLVSLEENPDDQRLKDDFEAWLSADPAHQQAWEATSGVYDLMGPLFENEYPSRAPKEYQVSRARHPVRRALWAIPLGLAASIALFVSAPDWYYRLTADYATSAARQTTIRLADGSEVSLAPHSAIDVAYRPEGAREIRLLRGEGFFRVAHDTARPFRVLGGSITVTDIGTEFDIRLSATTSSVAVKAGRVHVDGARAFSMDMGAGQRLDVGNRADVLQGREDVENVGAWATSGQLVLQDATFSEAMDRIGPYYGGKIFVADRSLNGGKVTGVYNLSAPEAALKAMADTQGATLRHITPWIIVISR</sequence>
<evidence type="ECO:0000313" key="4">
    <source>
        <dbReference type="EMBL" id="MBO1324296.1"/>
    </source>
</evidence>
<feature type="transmembrane region" description="Helical" evidence="1">
    <location>
        <begin position="86"/>
        <end position="109"/>
    </location>
</feature>
<evidence type="ECO:0000313" key="5">
    <source>
        <dbReference type="Proteomes" id="UP000664073"/>
    </source>
</evidence>
<dbReference type="Gene3D" id="2.60.120.1440">
    <property type="match status" value="1"/>
</dbReference>
<dbReference type="Pfam" id="PF04773">
    <property type="entry name" value="FecR"/>
    <property type="match status" value="1"/>
</dbReference>
<comment type="caution">
    <text evidence="4">The sequence shown here is derived from an EMBL/GenBank/DDBJ whole genome shotgun (WGS) entry which is preliminary data.</text>
</comment>